<evidence type="ECO:0000313" key="2">
    <source>
        <dbReference type="Proteomes" id="UP001162030"/>
    </source>
</evidence>
<organism evidence="1 2">
    <name type="scientific">Methylocaldum szegediense</name>
    <dbReference type="NCBI Taxonomy" id="73780"/>
    <lineage>
        <taxon>Bacteria</taxon>
        <taxon>Pseudomonadati</taxon>
        <taxon>Pseudomonadota</taxon>
        <taxon>Gammaproteobacteria</taxon>
        <taxon>Methylococcales</taxon>
        <taxon>Methylococcaceae</taxon>
        <taxon>Methylocaldum</taxon>
    </lineage>
</organism>
<name>A0ABM9HWB0_9GAMM</name>
<protein>
    <recommendedName>
        <fullName evidence="3">AIM24 family protein</fullName>
    </recommendedName>
</protein>
<keyword evidence="2" id="KW-1185">Reference proteome</keyword>
<gene>
    <name evidence="1" type="ORF">MSZNOR_0246</name>
</gene>
<dbReference type="InterPro" id="IPR002838">
    <property type="entry name" value="AIM24"/>
</dbReference>
<dbReference type="PANTHER" id="PTHR38074">
    <property type="entry name" value="ALTERED INHERITANCE OF MITOCHONDRIA PROTEIN 24, MITOCHONDRIAL"/>
    <property type="match status" value="1"/>
</dbReference>
<dbReference type="RefSeq" id="WP_051331714.1">
    <property type="nucleotide sequence ID" value="NZ_OX458333.1"/>
</dbReference>
<dbReference type="EMBL" id="OX458333">
    <property type="protein sequence ID" value="CAI8729078.1"/>
    <property type="molecule type" value="Genomic_DNA"/>
</dbReference>
<dbReference type="Proteomes" id="UP001162030">
    <property type="component" value="Chromosome"/>
</dbReference>
<reference evidence="1 2" key="1">
    <citation type="submission" date="2023-03" db="EMBL/GenBank/DDBJ databases">
        <authorList>
            <person name="Pearce D."/>
        </authorList>
    </citation>
    <scope>NUCLEOTIDE SEQUENCE [LARGE SCALE GENOMIC DNA]</scope>
    <source>
        <strain evidence="1">Msz</strain>
    </source>
</reference>
<dbReference type="Pfam" id="PF01987">
    <property type="entry name" value="AIM24"/>
    <property type="match status" value="1"/>
</dbReference>
<dbReference type="PANTHER" id="PTHR38074:SF1">
    <property type="entry name" value="ALTERED INHERITANCE OF MITOCHONDRIA PROTEIN 24, MITOCHONDRIAL"/>
    <property type="match status" value="1"/>
</dbReference>
<accession>A0ABM9HWB0</accession>
<evidence type="ECO:0008006" key="3">
    <source>
        <dbReference type="Google" id="ProtNLM"/>
    </source>
</evidence>
<dbReference type="Gene3D" id="3.60.160.10">
    <property type="entry name" value="Mitochondrial biogenesis AIM24"/>
    <property type="match status" value="1"/>
</dbReference>
<dbReference type="InterPro" id="IPR016031">
    <property type="entry name" value="Trp_RNA-bd_attenuator-like_dom"/>
</dbReference>
<dbReference type="SUPFAM" id="SSF51219">
    <property type="entry name" value="TRAP-like"/>
    <property type="match status" value="1"/>
</dbReference>
<dbReference type="InterPro" id="IPR036983">
    <property type="entry name" value="AIM24_sf"/>
</dbReference>
<sequence length="164" mass="17977">MPLVRAVGRGRLYCAHHGWHLRVLHLAGEALCVSAEEILAFEETLEHEIFLVGKGIGVAAGGLFGIMFSGTGAMAFGVHGSPLTLPVTPANPVSTDPHATLAWSGELVPELKMDLSWRSVFRHGEHEPFQMFFQGEGFVVVHPAEDQARFRLKGDRWLKALLKV</sequence>
<proteinExistence type="predicted"/>
<evidence type="ECO:0000313" key="1">
    <source>
        <dbReference type="EMBL" id="CAI8729078.1"/>
    </source>
</evidence>